<proteinExistence type="predicted"/>
<dbReference type="EMBL" id="JAVFWL010000001">
    <property type="protein sequence ID" value="KAK6728101.1"/>
    <property type="molecule type" value="Genomic_DNA"/>
</dbReference>
<protein>
    <submittedName>
        <fullName evidence="1">Uncharacterized protein</fullName>
    </submittedName>
</protein>
<sequence>MASLVFVQHEKLAHHAPQYRLGPRRNCLTSRAGGGLSSVVRDAGRGDRRRSIAGAPSWREVVVVLREKTLRESMDIDG</sequence>
<comment type="caution">
    <text evidence="1">The sequence shown here is derived from an EMBL/GenBank/DDBJ whole genome shotgun (WGS) entry which is preliminary data.</text>
</comment>
<dbReference type="Proteomes" id="UP001303046">
    <property type="component" value="Unassembled WGS sequence"/>
</dbReference>
<gene>
    <name evidence="1" type="primary">Necator_chrI.g1761</name>
    <name evidence="1" type="ORF">RB195_005635</name>
</gene>
<evidence type="ECO:0000313" key="1">
    <source>
        <dbReference type="EMBL" id="KAK6728101.1"/>
    </source>
</evidence>
<keyword evidence="2" id="KW-1185">Reference proteome</keyword>
<reference evidence="1 2" key="1">
    <citation type="submission" date="2023-08" db="EMBL/GenBank/DDBJ databases">
        <title>A Necator americanus chromosomal reference genome.</title>
        <authorList>
            <person name="Ilik V."/>
            <person name="Petrzelkova K.J."/>
            <person name="Pardy F."/>
            <person name="Fuh T."/>
            <person name="Niatou-Singa F.S."/>
            <person name="Gouil Q."/>
            <person name="Baker L."/>
            <person name="Ritchie M.E."/>
            <person name="Jex A.R."/>
            <person name="Gazzola D."/>
            <person name="Li H."/>
            <person name="Toshio Fujiwara R."/>
            <person name="Zhan B."/>
            <person name="Aroian R.V."/>
            <person name="Pafco B."/>
            <person name="Schwarz E.M."/>
        </authorList>
    </citation>
    <scope>NUCLEOTIDE SEQUENCE [LARGE SCALE GENOMIC DNA]</scope>
    <source>
        <strain evidence="1 2">Aroian</strain>
        <tissue evidence="1">Whole animal</tissue>
    </source>
</reference>
<organism evidence="1 2">
    <name type="scientific">Necator americanus</name>
    <name type="common">Human hookworm</name>
    <dbReference type="NCBI Taxonomy" id="51031"/>
    <lineage>
        <taxon>Eukaryota</taxon>
        <taxon>Metazoa</taxon>
        <taxon>Ecdysozoa</taxon>
        <taxon>Nematoda</taxon>
        <taxon>Chromadorea</taxon>
        <taxon>Rhabditida</taxon>
        <taxon>Rhabditina</taxon>
        <taxon>Rhabditomorpha</taxon>
        <taxon>Strongyloidea</taxon>
        <taxon>Ancylostomatidae</taxon>
        <taxon>Bunostominae</taxon>
        <taxon>Necator</taxon>
    </lineage>
</organism>
<name>A0ABR1BQQ2_NECAM</name>
<accession>A0ABR1BQQ2</accession>
<evidence type="ECO:0000313" key="2">
    <source>
        <dbReference type="Proteomes" id="UP001303046"/>
    </source>
</evidence>